<keyword evidence="4" id="KW-1185">Reference proteome</keyword>
<keyword evidence="1" id="KW-0723">Serine/threonine-protein kinase</keyword>
<name>A0ABN2MMS3_9PSEU</name>
<protein>
    <recommendedName>
        <fullName evidence="2">Histidine kinase/HSP90-like ATPase domain-containing protein</fullName>
    </recommendedName>
</protein>
<evidence type="ECO:0000256" key="1">
    <source>
        <dbReference type="ARBA" id="ARBA00022527"/>
    </source>
</evidence>
<dbReference type="Gene3D" id="3.30.565.10">
    <property type="entry name" value="Histidine kinase-like ATPase, C-terminal domain"/>
    <property type="match status" value="1"/>
</dbReference>
<feature type="domain" description="Histidine kinase/HSP90-like ATPase" evidence="2">
    <location>
        <begin position="13"/>
        <end position="151"/>
    </location>
</feature>
<comment type="caution">
    <text evidence="3">The sequence shown here is derived from an EMBL/GenBank/DDBJ whole genome shotgun (WGS) entry which is preliminary data.</text>
</comment>
<keyword evidence="1" id="KW-0418">Kinase</keyword>
<dbReference type="InterPro" id="IPR036890">
    <property type="entry name" value="HATPase_C_sf"/>
</dbReference>
<dbReference type="PANTHER" id="PTHR35526">
    <property type="entry name" value="ANTI-SIGMA-F FACTOR RSBW-RELATED"/>
    <property type="match status" value="1"/>
</dbReference>
<dbReference type="RefSeq" id="WP_344411805.1">
    <property type="nucleotide sequence ID" value="NZ_BAAAQK010000001.1"/>
</dbReference>
<gene>
    <name evidence="3" type="ORF">GCM10009836_04320</name>
</gene>
<evidence type="ECO:0000259" key="2">
    <source>
        <dbReference type="Pfam" id="PF13581"/>
    </source>
</evidence>
<reference evidence="3 4" key="1">
    <citation type="journal article" date="2019" name="Int. J. Syst. Evol. Microbiol.">
        <title>The Global Catalogue of Microorganisms (GCM) 10K type strain sequencing project: providing services to taxonomists for standard genome sequencing and annotation.</title>
        <authorList>
            <consortium name="The Broad Institute Genomics Platform"/>
            <consortium name="The Broad Institute Genome Sequencing Center for Infectious Disease"/>
            <person name="Wu L."/>
            <person name="Ma J."/>
        </authorList>
    </citation>
    <scope>NUCLEOTIDE SEQUENCE [LARGE SCALE GENOMIC DNA]</scope>
    <source>
        <strain evidence="3 4">JCM 16009</strain>
    </source>
</reference>
<evidence type="ECO:0000313" key="3">
    <source>
        <dbReference type="EMBL" id="GAA1829564.1"/>
    </source>
</evidence>
<dbReference type="PANTHER" id="PTHR35526:SF3">
    <property type="entry name" value="ANTI-SIGMA-F FACTOR RSBW"/>
    <property type="match status" value="1"/>
</dbReference>
<dbReference type="Proteomes" id="UP001500449">
    <property type="component" value="Unassembled WGS sequence"/>
</dbReference>
<sequence length="156" mass="16723">MHLELPVHASAPAQARREVASWLQQLCGLLPLCEVAEGLIFAMSEAVTNSIDHAFVEADTIRPDVQPPGPSATTGQACGQERLGLVILDGWVAKASASAKRHVVLTVVDDGRWRPPPTDPGNRGRGLAMMKGFVDQVDIDPKPEGTVVRLQQALEC</sequence>
<keyword evidence="1" id="KW-0808">Transferase</keyword>
<dbReference type="EMBL" id="BAAAQK010000001">
    <property type="protein sequence ID" value="GAA1829564.1"/>
    <property type="molecule type" value="Genomic_DNA"/>
</dbReference>
<evidence type="ECO:0000313" key="4">
    <source>
        <dbReference type="Proteomes" id="UP001500449"/>
    </source>
</evidence>
<dbReference type="InterPro" id="IPR003594">
    <property type="entry name" value="HATPase_dom"/>
</dbReference>
<organism evidence="3 4">
    <name type="scientific">Pseudonocardia ailaonensis</name>
    <dbReference type="NCBI Taxonomy" id="367279"/>
    <lineage>
        <taxon>Bacteria</taxon>
        <taxon>Bacillati</taxon>
        <taxon>Actinomycetota</taxon>
        <taxon>Actinomycetes</taxon>
        <taxon>Pseudonocardiales</taxon>
        <taxon>Pseudonocardiaceae</taxon>
        <taxon>Pseudonocardia</taxon>
    </lineage>
</organism>
<dbReference type="InterPro" id="IPR050267">
    <property type="entry name" value="Anti-sigma-factor_SerPK"/>
</dbReference>
<dbReference type="SUPFAM" id="SSF55874">
    <property type="entry name" value="ATPase domain of HSP90 chaperone/DNA topoisomerase II/histidine kinase"/>
    <property type="match status" value="1"/>
</dbReference>
<dbReference type="CDD" id="cd16936">
    <property type="entry name" value="HATPase_RsbW-like"/>
    <property type="match status" value="1"/>
</dbReference>
<accession>A0ABN2MMS3</accession>
<proteinExistence type="predicted"/>
<dbReference type="Pfam" id="PF13581">
    <property type="entry name" value="HATPase_c_2"/>
    <property type="match status" value="1"/>
</dbReference>